<organism evidence="1 2">
    <name type="scientific">[Clostridium] symbiosum ATCC 14940</name>
    <dbReference type="NCBI Taxonomy" id="411472"/>
    <lineage>
        <taxon>Bacteria</taxon>
        <taxon>Bacillati</taxon>
        <taxon>Bacillota</taxon>
        <taxon>Clostridia</taxon>
        <taxon>Lachnospirales</taxon>
        <taxon>Lachnospiraceae</taxon>
        <taxon>Otoolea</taxon>
    </lineage>
</organism>
<gene>
    <name evidence="1" type="ORF">CLOSYM_02014</name>
</gene>
<evidence type="ECO:0000313" key="2">
    <source>
        <dbReference type="Proteomes" id="UP000016491"/>
    </source>
</evidence>
<dbReference type="EMBL" id="AWSU01000155">
    <property type="protein sequence ID" value="ERI77433.1"/>
    <property type="molecule type" value="Genomic_DNA"/>
</dbReference>
<reference evidence="1 2" key="1">
    <citation type="submission" date="2013-07" db="EMBL/GenBank/DDBJ databases">
        <authorList>
            <person name="Weinstock G."/>
            <person name="Sodergren E."/>
            <person name="Wylie T."/>
            <person name="Fulton L."/>
            <person name="Fulton R."/>
            <person name="Fronick C."/>
            <person name="O'Laughlin M."/>
            <person name="Godfrey J."/>
            <person name="Miner T."/>
            <person name="Herter B."/>
            <person name="Appelbaum E."/>
            <person name="Cordes M."/>
            <person name="Lek S."/>
            <person name="Wollam A."/>
            <person name="Pepin K.H."/>
            <person name="Palsikar V.B."/>
            <person name="Mitreva M."/>
            <person name="Wilson R.K."/>
        </authorList>
    </citation>
    <scope>NUCLEOTIDE SEQUENCE [LARGE SCALE GENOMIC DNA]</scope>
    <source>
        <strain evidence="1 2">ATCC 14940</strain>
    </source>
</reference>
<sequence length="56" mass="6342">MRLDRRSPSCEIYQRSVTAEKHTNQIHHGAADVFVLLGFFRCVSTPLNPRVCAIVT</sequence>
<evidence type="ECO:0000313" key="1">
    <source>
        <dbReference type="EMBL" id="ERI77433.1"/>
    </source>
</evidence>
<dbReference type="Proteomes" id="UP000016491">
    <property type="component" value="Unassembled WGS sequence"/>
</dbReference>
<accession>A0ABC9TYP0</accession>
<dbReference type="AlphaFoldDB" id="A0ABC9TYP0"/>
<name>A0ABC9TYP0_CLOSY</name>
<proteinExistence type="predicted"/>
<comment type="caution">
    <text evidence="1">The sequence shown here is derived from an EMBL/GenBank/DDBJ whole genome shotgun (WGS) entry which is preliminary data.</text>
</comment>
<protein>
    <submittedName>
        <fullName evidence="1">Uncharacterized protein</fullName>
    </submittedName>
</protein>